<name>A0A9X8REA4_9BACI</name>
<protein>
    <submittedName>
        <fullName evidence="4">Acyl-CoA reductase</fullName>
    </submittedName>
</protein>
<comment type="caution">
    <text evidence="4">The sequence shown here is derived from an EMBL/GenBank/DDBJ whole genome shotgun (WGS) entry which is preliminary data.</text>
</comment>
<dbReference type="AlphaFoldDB" id="A0A9X8REA4"/>
<dbReference type="InterPro" id="IPR016161">
    <property type="entry name" value="Ald_DH/histidinol_DH"/>
</dbReference>
<evidence type="ECO:0000256" key="2">
    <source>
        <dbReference type="ARBA" id="ARBA00023002"/>
    </source>
</evidence>
<comment type="similarity">
    <text evidence="1">Belongs to the aldehyde dehydrogenase family.</text>
</comment>
<dbReference type="FunFam" id="3.40.605.10:FF:000007">
    <property type="entry name" value="NAD/NADP-dependent betaine aldehyde dehydrogenase"/>
    <property type="match status" value="1"/>
</dbReference>
<dbReference type="InterPro" id="IPR015590">
    <property type="entry name" value="Aldehyde_DH_dom"/>
</dbReference>
<proteinExistence type="inferred from homology"/>
<sequence length="478" mass="51575">MITTNSDKKRFYIGGEWLEGNDHYDLRSPYSGKVIAQVPLAGKETVLKAIECAQQGAKEMKKLTALERSNILERAAGIFKERLEELALILAKENAKPLKAARGEILRTIETYKFAAEEAKRIHGETIPMDAAKSGKGRFAYTKREPLGIIAAITPFNFPFNLAAHKLGPAFAAGNSVILKPASQTPLSALAAAEIFEEAGLPKGALNVVTGKGSVVGDVLVTDPRIKMVTFTGSVEVGLAIKEKAGLKKVTLELGSNSAVIIDNADDLDAVALRCTEGSFAYSGQVCISVQRIYVQEALYEAFLQKFIEKTKKLKFGDPESEDTDLSALITINEAKRVEGWIESAREAGTEIAYGGQRTGAVLHPTIIKNAGPAQEISCQEAFAPIVSVNSYGTWDEAIDLVNDSLYGLQAGVYTTSMPKAFDAVERLEVGGVIVNDIPSFRVDQMPYGGVKNSGTGREGVKYSVEEMTELKLAVFTL</sequence>
<evidence type="ECO:0000313" key="4">
    <source>
        <dbReference type="EMBL" id="SIS06453.1"/>
    </source>
</evidence>
<dbReference type="SUPFAM" id="SSF53720">
    <property type="entry name" value="ALDH-like"/>
    <property type="match status" value="1"/>
</dbReference>
<gene>
    <name evidence="4" type="ORF">SAMN05878482_11188</name>
</gene>
<dbReference type="CDD" id="cd07149">
    <property type="entry name" value="ALDH_y4uC"/>
    <property type="match status" value="1"/>
</dbReference>
<dbReference type="Proteomes" id="UP000185829">
    <property type="component" value="Unassembled WGS sequence"/>
</dbReference>
<dbReference type="InterPro" id="IPR016163">
    <property type="entry name" value="Ald_DH_C"/>
</dbReference>
<dbReference type="EMBL" id="FTMX01000011">
    <property type="protein sequence ID" value="SIS06453.1"/>
    <property type="molecule type" value="Genomic_DNA"/>
</dbReference>
<evidence type="ECO:0000256" key="1">
    <source>
        <dbReference type="ARBA" id="ARBA00009986"/>
    </source>
</evidence>
<feature type="domain" description="Aldehyde dehydrogenase" evidence="3">
    <location>
        <begin position="17"/>
        <end position="472"/>
    </location>
</feature>
<evidence type="ECO:0000259" key="3">
    <source>
        <dbReference type="Pfam" id="PF00171"/>
    </source>
</evidence>
<dbReference type="Gene3D" id="3.40.309.10">
    <property type="entry name" value="Aldehyde Dehydrogenase, Chain A, domain 2"/>
    <property type="match status" value="1"/>
</dbReference>
<dbReference type="Pfam" id="PF00171">
    <property type="entry name" value="Aldedh"/>
    <property type="match status" value="1"/>
</dbReference>
<dbReference type="PANTHER" id="PTHR42991:SF1">
    <property type="entry name" value="ALDEHYDE DEHYDROGENASE"/>
    <property type="match status" value="1"/>
</dbReference>
<reference evidence="4 5" key="1">
    <citation type="submission" date="2017-01" db="EMBL/GenBank/DDBJ databases">
        <authorList>
            <person name="Varghese N."/>
            <person name="Submissions S."/>
        </authorList>
    </citation>
    <scope>NUCLEOTIDE SEQUENCE [LARGE SCALE GENOMIC DNA]</scope>
    <source>
        <strain evidence="4 5">RUG2-6</strain>
    </source>
</reference>
<dbReference type="GO" id="GO:0008911">
    <property type="term" value="F:lactaldehyde dehydrogenase (NAD+) activity"/>
    <property type="evidence" value="ECO:0007669"/>
    <property type="project" value="TreeGrafter"/>
</dbReference>
<evidence type="ECO:0000313" key="5">
    <source>
        <dbReference type="Proteomes" id="UP000185829"/>
    </source>
</evidence>
<organism evidence="4 5">
    <name type="scientific">Peribacillus simplex</name>
    <dbReference type="NCBI Taxonomy" id="1478"/>
    <lineage>
        <taxon>Bacteria</taxon>
        <taxon>Bacillati</taxon>
        <taxon>Bacillota</taxon>
        <taxon>Bacilli</taxon>
        <taxon>Bacillales</taxon>
        <taxon>Bacillaceae</taxon>
        <taxon>Peribacillus</taxon>
    </lineage>
</organism>
<keyword evidence="2" id="KW-0560">Oxidoreductase</keyword>
<dbReference type="InterPro" id="IPR016162">
    <property type="entry name" value="Ald_DH_N"/>
</dbReference>
<accession>A0A9X8REA4</accession>
<dbReference type="Gene3D" id="3.40.605.10">
    <property type="entry name" value="Aldehyde Dehydrogenase, Chain A, domain 1"/>
    <property type="match status" value="1"/>
</dbReference>
<dbReference type="PANTHER" id="PTHR42991">
    <property type="entry name" value="ALDEHYDE DEHYDROGENASE"/>
    <property type="match status" value="1"/>
</dbReference>
<dbReference type="InterPro" id="IPR051020">
    <property type="entry name" value="ALDH-related_metabolic_enz"/>
</dbReference>